<sequence>MNGSAPQRPVMQIAALAWPILVGQLAVIANGVIDTAMTSRFSATDLAALSIAVSIYISVFVGANGVLYALAPIVGQLYGAGRFEAIGAEVRQGIWLALFLTVVGCLILLFPGPLLSLAQAPPELHAKATTYLQLEALALPAALGFRIFGSFSTAIARPRAVMLIQVAALALKIPLNAWFIFGGLGLPAMGGPGCALATAVTSWLSLAASLVILRWSPLYQRFKLFGAGMAAPRWRAQVALLKLGIPMGLSYLIEVSAFTFMALFIARLGETAVAGHQITANFVTVLYMLPLSIGSAASTLVAHALGAKDVKGAQHVGNIGILVAAGVAAAAAIAVWFGRPFIIRAYTPDPVVIAAAMPLYAFVGIYHFCDALQASAAYILRGYKVTLIPTVIYALMLWGVGLGGGYLLGFDMLGLAPRVPDGAAGFWIGNSASVLLAAVFLLWYLRSVQKTVRKRHAASQA</sequence>
<feature type="transmembrane region" description="Helical" evidence="10">
    <location>
        <begin position="243"/>
        <end position="265"/>
    </location>
</feature>
<feature type="transmembrane region" description="Helical" evidence="10">
    <location>
        <begin position="350"/>
        <end position="369"/>
    </location>
</feature>
<evidence type="ECO:0000256" key="9">
    <source>
        <dbReference type="ARBA" id="ARBA00031636"/>
    </source>
</evidence>
<evidence type="ECO:0000256" key="6">
    <source>
        <dbReference type="ARBA" id="ARBA00022989"/>
    </source>
</evidence>
<feature type="transmembrane region" description="Helical" evidence="10">
    <location>
        <begin position="92"/>
        <end position="110"/>
    </location>
</feature>
<dbReference type="GO" id="GO:0042910">
    <property type="term" value="F:xenobiotic transmembrane transporter activity"/>
    <property type="evidence" value="ECO:0007669"/>
    <property type="project" value="InterPro"/>
</dbReference>
<evidence type="ECO:0000256" key="7">
    <source>
        <dbReference type="ARBA" id="ARBA00023065"/>
    </source>
</evidence>
<dbReference type="GO" id="GO:0006811">
    <property type="term" value="P:monoatomic ion transport"/>
    <property type="evidence" value="ECO:0007669"/>
    <property type="project" value="UniProtKB-KW"/>
</dbReference>
<keyword evidence="7" id="KW-0406">Ion transport</keyword>
<proteinExistence type="predicted"/>
<dbReference type="NCBIfam" id="TIGR00797">
    <property type="entry name" value="matE"/>
    <property type="match status" value="1"/>
</dbReference>
<feature type="transmembrane region" description="Helical" evidence="10">
    <location>
        <begin position="390"/>
        <end position="410"/>
    </location>
</feature>
<reference evidence="11 12" key="1">
    <citation type="submission" date="2019-03" db="EMBL/GenBank/DDBJ databases">
        <title>Genomic Encyclopedia of Type Strains, Phase IV (KMG-IV): sequencing the most valuable type-strain genomes for metagenomic binning, comparative biology and taxonomic classification.</title>
        <authorList>
            <person name="Goeker M."/>
        </authorList>
    </citation>
    <scope>NUCLEOTIDE SEQUENCE [LARGE SCALE GENOMIC DNA]</scope>
    <source>
        <strain evidence="11 12">DSM 7445</strain>
    </source>
</reference>
<dbReference type="PANTHER" id="PTHR43298:SF2">
    <property type="entry name" value="FMN_FAD EXPORTER YEEO-RELATED"/>
    <property type="match status" value="1"/>
</dbReference>
<dbReference type="CDD" id="cd13131">
    <property type="entry name" value="MATE_NorM_like"/>
    <property type="match status" value="1"/>
</dbReference>
<keyword evidence="4" id="KW-1003">Cell membrane</keyword>
<keyword evidence="12" id="KW-1185">Reference proteome</keyword>
<gene>
    <name evidence="11" type="ORF">EDC30_106111</name>
</gene>
<evidence type="ECO:0000256" key="8">
    <source>
        <dbReference type="ARBA" id="ARBA00023136"/>
    </source>
</evidence>
<evidence type="ECO:0000256" key="3">
    <source>
        <dbReference type="ARBA" id="ARBA00022449"/>
    </source>
</evidence>
<keyword evidence="6 10" id="KW-1133">Transmembrane helix</keyword>
<evidence type="ECO:0000313" key="12">
    <source>
        <dbReference type="Proteomes" id="UP000295382"/>
    </source>
</evidence>
<feature type="transmembrane region" description="Helical" evidence="10">
    <location>
        <begin position="285"/>
        <end position="307"/>
    </location>
</feature>
<evidence type="ECO:0000256" key="10">
    <source>
        <dbReference type="SAM" id="Phobius"/>
    </source>
</evidence>
<dbReference type="PANTHER" id="PTHR43298">
    <property type="entry name" value="MULTIDRUG RESISTANCE PROTEIN NORM-RELATED"/>
    <property type="match status" value="1"/>
</dbReference>
<comment type="caution">
    <text evidence="11">The sequence shown here is derived from an EMBL/GenBank/DDBJ whole genome shotgun (WGS) entry which is preliminary data.</text>
</comment>
<feature type="transmembrane region" description="Helical" evidence="10">
    <location>
        <begin position="130"/>
        <end position="148"/>
    </location>
</feature>
<keyword evidence="3" id="KW-0050">Antiport</keyword>
<dbReference type="Proteomes" id="UP000295382">
    <property type="component" value="Unassembled WGS sequence"/>
</dbReference>
<keyword evidence="2" id="KW-0813">Transport</keyword>
<feature type="transmembrane region" description="Helical" evidence="10">
    <location>
        <begin position="160"/>
        <end position="181"/>
    </location>
</feature>
<dbReference type="GO" id="GO:0005886">
    <property type="term" value="C:plasma membrane"/>
    <property type="evidence" value="ECO:0007669"/>
    <property type="project" value="UniProtKB-SubCell"/>
</dbReference>
<name>A0A4V6NXY8_PAULE</name>
<comment type="subcellular location">
    <subcellularLocation>
        <location evidence="1">Cell inner membrane</location>
        <topology evidence="1">Multi-pass membrane protein</topology>
    </subcellularLocation>
</comment>
<evidence type="ECO:0000256" key="4">
    <source>
        <dbReference type="ARBA" id="ARBA00022475"/>
    </source>
</evidence>
<dbReference type="AlphaFoldDB" id="A0A4V6NXY8"/>
<feature type="transmembrane region" description="Helical" evidence="10">
    <location>
        <begin position="422"/>
        <end position="445"/>
    </location>
</feature>
<organism evidence="11 12">
    <name type="scientific">Paucimonas lemoignei</name>
    <name type="common">Pseudomonas lemoignei</name>
    <dbReference type="NCBI Taxonomy" id="29443"/>
    <lineage>
        <taxon>Bacteria</taxon>
        <taxon>Pseudomonadati</taxon>
        <taxon>Pseudomonadota</taxon>
        <taxon>Betaproteobacteria</taxon>
        <taxon>Burkholderiales</taxon>
        <taxon>Burkholderiaceae</taxon>
        <taxon>Paucimonas</taxon>
    </lineage>
</organism>
<evidence type="ECO:0000256" key="2">
    <source>
        <dbReference type="ARBA" id="ARBA00022448"/>
    </source>
</evidence>
<protein>
    <recommendedName>
        <fullName evidence="9">Multidrug-efflux transporter</fullName>
    </recommendedName>
</protein>
<feature type="transmembrane region" description="Helical" evidence="10">
    <location>
        <begin position="319"/>
        <end position="338"/>
    </location>
</feature>
<evidence type="ECO:0000256" key="5">
    <source>
        <dbReference type="ARBA" id="ARBA00022692"/>
    </source>
</evidence>
<dbReference type="PIRSF" id="PIRSF006603">
    <property type="entry name" value="DinF"/>
    <property type="match status" value="1"/>
</dbReference>
<dbReference type="OrthoDB" id="9780160at2"/>
<dbReference type="InterPro" id="IPR048279">
    <property type="entry name" value="MdtK-like"/>
</dbReference>
<dbReference type="GO" id="GO:0015297">
    <property type="term" value="F:antiporter activity"/>
    <property type="evidence" value="ECO:0007669"/>
    <property type="project" value="UniProtKB-KW"/>
</dbReference>
<dbReference type="EMBL" id="SLZQ01000006">
    <property type="protein sequence ID" value="TCS36570.1"/>
    <property type="molecule type" value="Genomic_DNA"/>
</dbReference>
<evidence type="ECO:0000313" key="11">
    <source>
        <dbReference type="EMBL" id="TCS36570.1"/>
    </source>
</evidence>
<dbReference type="InterPro" id="IPR002528">
    <property type="entry name" value="MATE_fam"/>
</dbReference>
<dbReference type="InterPro" id="IPR050222">
    <property type="entry name" value="MATE_MdtK"/>
</dbReference>
<keyword evidence="5 10" id="KW-0812">Transmembrane</keyword>
<evidence type="ECO:0000256" key="1">
    <source>
        <dbReference type="ARBA" id="ARBA00004429"/>
    </source>
</evidence>
<dbReference type="Pfam" id="PF01554">
    <property type="entry name" value="MatE"/>
    <property type="match status" value="2"/>
</dbReference>
<accession>A0A4V6NXY8</accession>
<feature type="transmembrane region" description="Helical" evidence="10">
    <location>
        <begin position="193"/>
        <end position="213"/>
    </location>
</feature>
<feature type="transmembrane region" description="Helical" evidence="10">
    <location>
        <begin position="47"/>
        <end position="71"/>
    </location>
</feature>
<keyword evidence="8 10" id="KW-0472">Membrane</keyword>
<dbReference type="RefSeq" id="WP_132258918.1">
    <property type="nucleotide sequence ID" value="NZ_SLZQ01000006.1"/>
</dbReference>